<feature type="transmembrane region" description="Helical" evidence="1">
    <location>
        <begin position="58"/>
        <end position="76"/>
    </location>
</feature>
<keyword evidence="1" id="KW-1133">Transmembrane helix</keyword>
<accession>A0ABQ0A7T6</accession>
<proteinExistence type="predicted"/>
<gene>
    <name evidence="2" type="ORF">NBRC116591_15230</name>
</gene>
<evidence type="ECO:0000313" key="2">
    <source>
        <dbReference type="EMBL" id="GAA6167713.1"/>
    </source>
</evidence>
<dbReference type="EMBL" id="BAABWN010000004">
    <property type="protein sequence ID" value="GAA6167713.1"/>
    <property type="molecule type" value="Genomic_DNA"/>
</dbReference>
<organism evidence="2 3">
    <name type="scientific">Sessilibacter corallicola</name>
    <dbReference type="NCBI Taxonomy" id="2904075"/>
    <lineage>
        <taxon>Bacteria</taxon>
        <taxon>Pseudomonadati</taxon>
        <taxon>Pseudomonadota</taxon>
        <taxon>Gammaproteobacteria</taxon>
        <taxon>Cellvibrionales</taxon>
        <taxon>Cellvibrionaceae</taxon>
        <taxon>Sessilibacter</taxon>
    </lineage>
</organism>
<feature type="transmembrane region" description="Helical" evidence="1">
    <location>
        <begin position="23"/>
        <end position="46"/>
    </location>
</feature>
<dbReference type="RefSeq" id="WP_353302333.1">
    <property type="nucleotide sequence ID" value="NZ_BAABWN010000004.1"/>
</dbReference>
<dbReference type="Proteomes" id="UP001465153">
    <property type="component" value="Unassembled WGS sequence"/>
</dbReference>
<protein>
    <recommendedName>
        <fullName evidence="4">Isopropylmalate isomerase</fullName>
    </recommendedName>
</protein>
<feature type="transmembrane region" description="Helical" evidence="1">
    <location>
        <begin position="105"/>
        <end position="124"/>
    </location>
</feature>
<sequence length="202" mass="23303">MNWDTFTNLNIHWHPTIGDPTPAGWLTVGLYLFSALLALVITLNSHKVFFDEQNRQKAFWFIASLVLLFLSVNKQLDLQTLFTELARAVAIEQGWYKERKIIQKLFILGIFVLSIILSIYLIYFFRKSLKYNLVAILGISLVLTFVIIRATSFHASDVLINYRLFNLKMNWILECSGIVLIIINEISLLSRFKTNTAEIPTS</sequence>
<feature type="transmembrane region" description="Helical" evidence="1">
    <location>
        <begin position="131"/>
        <end position="151"/>
    </location>
</feature>
<evidence type="ECO:0000256" key="1">
    <source>
        <dbReference type="SAM" id="Phobius"/>
    </source>
</evidence>
<name>A0ABQ0A7T6_9GAMM</name>
<evidence type="ECO:0000313" key="3">
    <source>
        <dbReference type="Proteomes" id="UP001465153"/>
    </source>
</evidence>
<keyword evidence="3" id="KW-1185">Reference proteome</keyword>
<evidence type="ECO:0008006" key="4">
    <source>
        <dbReference type="Google" id="ProtNLM"/>
    </source>
</evidence>
<keyword evidence="1" id="KW-0472">Membrane</keyword>
<feature type="transmembrane region" description="Helical" evidence="1">
    <location>
        <begin position="171"/>
        <end position="189"/>
    </location>
</feature>
<reference evidence="2 3" key="1">
    <citation type="submission" date="2024-04" db="EMBL/GenBank/DDBJ databases">
        <title>Draft genome sequence of Sessilibacter corallicola NBRC 116591.</title>
        <authorList>
            <person name="Miyakawa T."/>
            <person name="Kusuya Y."/>
            <person name="Miura T."/>
        </authorList>
    </citation>
    <scope>NUCLEOTIDE SEQUENCE [LARGE SCALE GENOMIC DNA]</scope>
    <source>
        <strain evidence="2 3">KU-00831-HH</strain>
    </source>
</reference>
<comment type="caution">
    <text evidence="2">The sequence shown here is derived from an EMBL/GenBank/DDBJ whole genome shotgun (WGS) entry which is preliminary data.</text>
</comment>
<keyword evidence="1" id="KW-0812">Transmembrane</keyword>